<proteinExistence type="predicted"/>
<keyword evidence="2" id="KW-0808">Transferase</keyword>
<dbReference type="CDD" id="cd11615">
    <property type="entry name" value="SAF_NeuB_like"/>
    <property type="match status" value="1"/>
</dbReference>
<sequence>MSPQPVYVIAEAGVNHNGQRELAFALVDSAAEAGADAVKFQTFDAARLASKQAPKAAYQKQSTDAAESQLDMLRKLELPRAWHAELQAHARARGIEFLSTAFDADSLDFLCDLGMPLFKVPSGELVNAPLLWQFARTDKPLVVSTGMATLSEVEQALAVIAHAFNAQGEPAGMDEVWQGWSRQDWRASLQQRVTLLHCTSQYPTPAHEVNLRAMDTLAHAFGLPVGYSDHTEGTLIPVAAVARGATVIEKHFTLDRTLPGPDHKASLEPDELARMVRDIRALQQALGHGAKAPQPSEVDTRRAARQQVVAARDITAGQTIARADLATARCGRGMPAAALWDLVGQAAARGYAAGDVIEP</sequence>
<evidence type="ECO:0000313" key="3">
    <source>
        <dbReference type="Proteomes" id="UP001293718"/>
    </source>
</evidence>
<feature type="domain" description="AFP-like" evidence="1">
    <location>
        <begin position="307"/>
        <end position="359"/>
    </location>
</feature>
<dbReference type="InterPro" id="IPR036732">
    <property type="entry name" value="AFP_Neu5c_C_sf"/>
</dbReference>
<dbReference type="InterPro" id="IPR020007">
    <property type="entry name" value="NeuB/NeuA"/>
</dbReference>
<reference evidence="2 3" key="1">
    <citation type="submission" date="2023-11" db="EMBL/GenBank/DDBJ databases">
        <title>Draft genome of Azohydromonas lata strain H1 (DSM1123), a polyhydroxyalkanoate producer.</title>
        <authorList>
            <person name="Traversa D."/>
            <person name="D'Addabbo P."/>
            <person name="Pazzani C."/>
            <person name="Manzari C."/>
            <person name="Chiara M."/>
            <person name="Scrascia M."/>
        </authorList>
    </citation>
    <scope>NUCLEOTIDE SEQUENCE [LARGE SCALE GENOMIC DNA]</scope>
    <source>
        <strain evidence="2 3">H1</strain>
    </source>
</reference>
<comment type="caution">
    <text evidence="2">The sequence shown here is derived from an EMBL/GenBank/DDBJ whole genome shotgun (WGS) entry which is preliminary data.</text>
</comment>
<dbReference type="SUPFAM" id="SSF51569">
    <property type="entry name" value="Aldolase"/>
    <property type="match status" value="1"/>
</dbReference>
<gene>
    <name evidence="2" type="primary">neuB</name>
    <name evidence="2" type="ORF">SM757_08100</name>
</gene>
<protein>
    <submittedName>
        <fullName evidence="2">N-acetylneuraminate synthase</fullName>
        <ecNumber evidence="2">2.5.1.56</ecNumber>
    </submittedName>
</protein>
<keyword evidence="3" id="KW-1185">Reference proteome</keyword>
<dbReference type="GO" id="GO:0050462">
    <property type="term" value="F:N-acetylneuraminate synthase activity"/>
    <property type="evidence" value="ECO:0007669"/>
    <property type="project" value="UniProtKB-EC"/>
</dbReference>
<dbReference type="InterPro" id="IPR013785">
    <property type="entry name" value="Aldolase_TIM"/>
</dbReference>
<dbReference type="PANTHER" id="PTHR42966:SF1">
    <property type="entry name" value="SIALIC ACID SYNTHASE"/>
    <property type="match status" value="1"/>
</dbReference>
<dbReference type="Pfam" id="PF03102">
    <property type="entry name" value="NeuB"/>
    <property type="match status" value="1"/>
</dbReference>
<dbReference type="EMBL" id="JAXOJX010000009">
    <property type="protein sequence ID" value="MDZ5456536.1"/>
    <property type="molecule type" value="Genomic_DNA"/>
</dbReference>
<dbReference type="InterPro" id="IPR051690">
    <property type="entry name" value="PseI-like"/>
</dbReference>
<evidence type="ECO:0000259" key="1">
    <source>
        <dbReference type="PROSITE" id="PS50844"/>
    </source>
</evidence>
<accession>A0ABU5IBR8</accession>
<dbReference type="InterPro" id="IPR013132">
    <property type="entry name" value="PseI/NeuA/B-like_N"/>
</dbReference>
<dbReference type="PROSITE" id="PS50844">
    <property type="entry name" value="AFP_LIKE"/>
    <property type="match status" value="1"/>
</dbReference>
<name>A0ABU5IBR8_9BURK</name>
<dbReference type="EC" id="2.5.1.56" evidence="2"/>
<dbReference type="Proteomes" id="UP001293718">
    <property type="component" value="Unassembled WGS sequence"/>
</dbReference>
<evidence type="ECO:0000313" key="2">
    <source>
        <dbReference type="EMBL" id="MDZ5456536.1"/>
    </source>
</evidence>
<organism evidence="2 3">
    <name type="scientific">Azohydromonas lata</name>
    <dbReference type="NCBI Taxonomy" id="45677"/>
    <lineage>
        <taxon>Bacteria</taxon>
        <taxon>Pseudomonadati</taxon>
        <taxon>Pseudomonadota</taxon>
        <taxon>Betaproteobacteria</taxon>
        <taxon>Burkholderiales</taxon>
        <taxon>Sphaerotilaceae</taxon>
        <taxon>Azohydromonas</taxon>
    </lineage>
</organism>
<dbReference type="InterPro" id="IPR057736">
    <property type="entry name" value="SAF_PseI/NeuA/NeuB"/>
</dbReference>
<dbReference type="PANTHER" id="PTHR42966">
    <property type="entry name" value="N-ACETYLNEURAMINATE SYNTHASE"/>
    <property type="match status" value="1"/>
</dbReference>
<dbReference type="Gene3D" id="3.20.20.70">
    <property type="entry name" value="Aldolase class I"/>
    <property type="match status" value="1"/>
</dbReference>
<dbReference type="NCBIfam" id="TIGR03569">
    <property type="entry name" value="NeuB_NnaB"/>
    <property type="match status" value="1"/>
</dbReference>
<dbReference type="SUPFAM" id="SSF51269">
    <property type="entry name" value="AFP III-like domain"/>
    <property type="match status" value="1"/>
</dbReference>
<dbReference type="InterPro" id="IPR006190">
    <property type="entry name" value="SAF_AFP_Neu5Ac"/>
</dbReference>
<dbReference type="Gene3D" id="3.90.1210.10">
    <property type="entry name" value="Antifreeze-like/N-acetylneuraminic acid synthase C-terminal domain"/>
    <property type="match status" value="1"/>
</dbReference>
<dbReference type="RefSeq" id="WP_322465064.1">
    <property type="nucleotide sequence ID" value="NZ_JAXOJX010000009.1"/>
</dbReference>